<dbReference type="PANTHER" id="PTHR18895">
    <property type="entry name" value="HEMK METHYLTRANSFERASE"/>
    <property type="match status" value="1"/>
</dbReference>
<dbReference type="PROSITE" id="PS00092">
    <property type="entry name" value="N6_MTASE"/>
    <property type="match status" value="1"/>
</dbReference>
<feature type="binding site" evidence="5">
    <location>
        <begin position="178"/>
        <end position="181"/>
    </location>
    <ligand>
        <name>substrate</name>
    </ligand>
</feature>
<dbReference type="GO" id="GO:0102559">
    <property type="term" value="F:peptide chain release factor N(5)-glutamine methyltransferase activity"/>
    <property type="evidence" value="ECO:0007669"/>
    <property type="project" value="UniProtKB-EC"/>
</dbReference>
<name>A0ABY4ECG8_VITST</name>
<comment type="similarity">
    <text evidence="5">Belongs to the protein N5-glutamine methyltransferase family. PrmC subfamily.</text>
</comment>
<dbReference type="InterPro" id="IPR004556">
    <property type="entry name" value="HemK-like"/>
</dbReference>
<reference evidence="8" key="1">
    <citation type="submission" date="2021-12" db="EMBL/GenBank/DDBJ databases">
        <authorList>
            <person name="Veyrier F.J."/>
        </authorList>
    </citation>
    <scope>NUCLEOTIDE SEQUENCE</scope>
    <source>
        <strain evidence="8">SAG 1488-6</strain>
    </source>
</reference>
<dbReference type="Pfam" id="PF05175">
    <property type="entry name" value="MTS"/>
    <property type="match status" value="1"/>
</dbReference>
<feature type="domain" description="Release factor glutamine methyltransferase N-terminal" evidence="7">
    <location>
        <begin position="8"/>
        <end position="68"/>
    </location>
</feature>
<sequence length="271" mass="29935">MTTSIAQWLQASSLPKLEARMLLQFVGGFSRAHLVAHDDEVLPEMMVWQLNDMQQARLDGVPMAYLLGEREFYGRVFQVSPDVLIPRPETELLAETVWQHLPHGGRVWDIGTGSGIIAITTALERPDSVVHASDISAPALGIAKNNAGRLGANVSFHLGSWYDVEPLQDALVDVLVSNPPYIHKDDAHLSQGDLRFEPPQALTDFDDGLSAYKALAQNHAQHIKPQGYLMVEHGFEQACDIQKIFTDAGLIHVRTIQDYAGLDRITLGQKA</sequence>
<dbReference type="HAMAP" id="MF_02126">
    <property type="entry name" value="RF_methyltr_PrmC"/>
    <property type="match status" value="1"/>
</dbReference>
<feature type="binding site" evidence="5">
    <location>
        <position position="178"/>
    </location>
    <ligand>
        <name>S-adenosyl-L-methionine</name>
        <dbReference type="ChEBI" id="CHEBI:59789"/>
    </ligand>
</feature>
<keyword evidence="1 5" id="KW-0489">Methyltransferase</keyword>
<feature type="domain" description="Methyltransferase small" evidence="6">
    <location>
        <begin position="90"/>
        <end position="186"/>
    </location>
</feature>
<dbReference type="NCBIfam" id="TIGR03534">
    <property type="entry name" value="RF_mod_PrmC"/>
    <property type="match status" value="1"/>
</dbReference>
<evidence type="ECO:0000256" key="4">
    <source>
        <dbReference type="ARBA" id="ARBA00048391"/>
    </source>
</evidence>
<dbReference type="InterPro" id="IPR002052">
    <property type="entry name" value="DNA_methylase_N6_adenine_CS"/>
</dbReference>
<evidence type="ECO:0000259" key="6">
    <source>
        <dbReference type="Pfam" id="PF05175"/>
    </source>
</evidence>
<evidence type="ECO:0000313" key="8">
    <source>
        <dbReference type="EMBL" id="UOO93110.1"/>
    </source>
</evidence>
<dbReference type="Gene3D" id="1.10.8.10">
    <property type="entry name" value="DNA helicase RuvA subunit, C-terminal domain"/>
    <property type="match status" value="1"/>
</dbReference>
<dbReference type="Gene3D" id="3.40.50.150">
    <property type="entry name" value="Vaccinia Virus protein VP39"/>
    <property type="match status" value="1"/>
</dbReference>
<keyword evidence="2 5" id="KW-0808">Transferase</keyword>
<proteinExistence type="inferred from homology"/>
<feature type="binding site" evidence="5">
    <location>
        <position position="134"/>
    </location>
    <ligand>
        <name>S-adenosyl-L-methionine</name>
        <dbReference type="ChEBI" id="CHEBI:59789"/>
    </ligand>
</feature>
<dbReference type="SUPFAM" id="SSF53335">
    <property type="entry name" value="S-adenosyl-L-methionine-dependent methyltransferases"/>
    <property type="match status" value="1"/>
</dbReference>
<dbReference type="Proteomes" id="UP000832034">
    <property type="component" value="Chromosome"/>
</dbReference>
<keyword evidence="3 5" id="KW-0949">S-adenosyl-L-methionine</keyword>
<dbReference type="CDD" id="cd02440">
    <property type="entry name" value="AdoMet_MTases"/>
    <property type="match status" value="1"/>
</dbReference>
<dbReference type="EMBL" id="CP091512">
    <property type="protein sequence ID" value="UOO93110.1"/>
    <property type="molecule type" value="Genomic_DNA"/>
</dbReference>
<evidence type="ECO:0000256" key="5">
    <source>
        <dbReference type="HAMAP-Rule" id="MF_02126"/>
    </source>
</evidence>
<dbReference type="GO" id="GO:0032259">
    <property type="term" value="P:methylation"/>
    <property type="evidence" value="ECO:0007669"/>
    <property type="project" value="UniProtKB-KW"/>
</dbReference>
<dbReference type="InterPro" id="IPR029063">
    <property type="entry name" value="SAM-dependent_MTases_sf"/>
</dbReference>
<evidence type="ECO:0000256" key="3">
    <source>
        <dbReference type="ARBA" id="ARBA00022691"/>
    </source>
</evidence>
<comment type="catalytic activity">
    <reaction evidence="4 5">
        <text>L-glutaminyl-[peptide chain release factor] + S-adenosyl-L-methionine = N(5)-methyl-L-glutaminyl-[peptide chain release factor] + S-adenosyl-L-homocysteine + H(+)</text>
        <dbReference type="Rhea" id="RHEA:42896"/>
        <dbReference type="Rhea" id="RHEA-COMP:10271"/>
        <dbReference type="Rhea" id="RHEA-COMP:10272"/>
        <dbReference type="ChEBI" id="CHEBI:15378"/>
        <dbReference type="ChEBI" id="CHEBI:30011"/>
        <dbReference type="ChEBI" id="CHEBI:57856"/>
        <dbReference type="ChEBI" id="CHEBI:59789"/>
        <dbReference type="ChEBI" id="CHEBI:61891"/>
        <dbReference type="EC" id="2.1.1.297"/>
    </reaction>
</comment>
<organism evidence="8 9">
    <name type="scientific">Vitreoscilla stercoraria</name>
    <dbReference type="NCBI Taxonomy" id="61"/>
    <lineage>
        <taxon>Bacteria</taxon>
        <taxon>Pseudomonadati</taxon>
        <taxon>Pseudomonadota</taxon>
        <taxon>Betaproteobacteria</taxon>
        <taxon>Neisseriales</taxon>
        <taxon>Neisseriaceae</taxon>
        <taxon>Vitreoscilla</taxon>
    </lineage>
</organism>
<dbReference type="InterPro" id="IPR019874">
    <property type="entry name" value="RF_methyltr_PrmC"/>
</dbReference>
<dbReference type="InterPro" id="IPR040758">
    <property type="entry name" value="PrmC_N"/>
</dbReference>
<dbReference type="RefSeq" id="WP_019958778.1">
    <property type="nucleotide sequence ID" value="NZ_CP091512.1"/>
</dbReference>
<feature type="binding site" evidence="5">
    <location>
        <position position="161"/>
    </location>
    <ligand>
        <name>S-adenosyl-L-methionine</name>
        <dbReference type="ChEBI" id="CHEBI:59789"/>
    </ligand>
</feature>
<evidence type="ECO:0000259" key="7">
    <source>
        <dbReference type="Pfam" id="PF17827"/>
    </source>
</evidence>
<dbReference type="InterPro" id="IPR007848">
    <property type="entry name" value="Small_mtfrase_dom"/>
</dbReference>
<reference evidence="8" key="2">
    <citation type="journal article" date="2022" name="Res Sq">
        <title>Evolution of multicellular longitudinally dividing oral cavity symbionts (Neisseriaceae).</title>
        <authorList>
            <person name="Nyongesa S."/>
            <person name="Weber P."/>
            <person name="Bernet E."/>
            <person name="Pullido F."/>
            <person name="Nieckarz M."/>
            <person name="Delaby M."/>
            <person name="Nieves C."/>
            <person name="Viehboeck T."/>
            <person name="Krause N."/>
            <person name="Rivera-Millot A."/>
            <person name="Nakamura A."/>
            <person name="Vischer N."/>
            <person name="VanNieuwenhze M."/>
            <person name="Brun Y."/>
            <person name="Cava F."/>
            <person name="Bulgheresi S."/>
            <person name="Veyrier F."/>
        </authorList>
    </citation>
    <scope>NUCLEOTIDE SEQUENCE</scope>
    <source>
        <strain evidence="8">SAG 1488-6</strain>
    </source>
</reference>
<keyword evidence="9" id="KW-1185">Reference proteome</keyword>
<dbReference type="Pfam" id="PF17827">
    <property type="entry name" value="PrmC_N"/>
    <property type="match status" value="1"/>
</dbReference>
<dbReference type="NCBIfam" id="TIGR00536">
    <property type="entry name" value="hemK_fam"/>
    <property type="match status" value="1"/>
</dbReference>
<accession>A0ABY4ECG8</accession>
<evidence type="ECO:0000313" key="9">
    <source>
        <dbReference type="Proteomes" id="UP000832034"/>
    </source>
</evidence>
<protein>
    <recommendedName>
        <fullName evidence="5">Release factor glutamine methyltransferase</fullName>
        <shortName evidence="5">RF MTase</shortName>
        <ecNumber evidence="5">2.1.1.297</ecNumber>
    </recommendedName>
    <alternativeName>
        <fullName evidence="5">N5-glutamine methyltransferase PrmC</fullName>
    </alternativeName>
    <alternativeName>
        <fullName evidence="5">Protein-(glutamine-N5) MTase PrmC</fullName>
    </alternativeName>
    <alternativeName>
        <fullName evidence="5">Protein-glutamine N-methyltransferase PrmC</fullName>
    </alternativeName>
</protein>
<dbReference type="EC" id="2.1.1.297" evidence="5"/>
<dbReference type="InterPro" id="IPR050320">
    <property type="entry name" value="N5-glutamine_MTase"/>
</dbReference>
<evidence type="ECO:0000256" key="1">
    <source>
        <dbReference type="ARBA" id="ARBA00022603"/>
    </source>
</evidence>
<evidence type="ECO:0000256" key="2">
    <source>
        <dbReference type="ARBA" id="ARBA00022679"/>
    </source>
</evidence>
<comment type="function">
    <text evidence="5">Methylates the class 1 translation termination release factors RF1/PrfA and RF2/PrfB on the glutamine residue of the universally conserved GGQ motif.</text>
</comment>
<dbReference type="PANTHER" id="PTHR18895:SF74">
    <property type="entry name" value="MTRF1L RELEASE FACTOR GLUTAMINE METHYLTRANSFERASE"/>
    <property type="match status" value="1"/>
</dbReference>
<feature type="binding site" evidence="5">
    <location>
        <begin position="111"/>
        <end position="115"/>
    </location>
    <ligand>
        <name>S-adenosyl-L-methionine</name>
        <dbReference type="ChEBI" id="CHEBI:59789"/>
    </ligand>
</feature>
<gene>
    <name evidence="5 8" type="primary">prmC</name>
    <name evidence="8" type="ORF">LVJ81_03510</name>
</gene>